<dbReference type="OrthoDB" id="10194741at2759"/>
<reference evidence="1" key="1">
    <citation type="submission" date="2021-02" db="EMBL/GenBank/DDBJ databases">
        <authorList>
            <person name="Nowell W R."/>
        </authorList>
    </citation>
    <scope>NUCLEOTIDE SEQUENCE</scope>
    <source>
        <strain evidence="1">Ploen Becks lab</strain>
    </source>
</reference>
<organism evidence="1 2">
    <name type="scientific">Brachionus calyciflorus</name>
    <dbReference type="NCBI Taxonomy" id="104777"/>
    <lineage>
        <taxon>Eukaryota</taxon>
        <taxon>Metazoa</taxon>
        <taxon>Spiralia</taxon>
        <taxon>Gnathifera</taxon>
        <taxon>Rotifera</taxon>
        <taxon>Eurotatoria</taxon>
        <taxon>Monogononta</taxon>
        <taxon>Pseudotrocha</taxon>
        <taxon>Ploima</taxon>
        <taxon>Brachionidae</taxon>
        <taxon>Brachionus</taxon>
    </lineage>
</organism>
<sequence>MKIELSKKSLFDLLQKNRFKINQVLINDVIRLIEQLNNDYSEFIRFFPKRKELNSKFLILKKSWKKLKGGRAREIFKQNIAGENSIVEIYLEKRVVNDDIYLEDSFFSKSFIADTTEIQKINNSSKYNEILNKVPWVSNQIDYQNGSLLHFQSKLDFILFEILGIKIWSNFLNIYHENSINIKIMIKKKKVFKSFFLIISFSIISKKLENNSYIFGLFNITNLTDNQILECLKKVIEIFSSKKIMSMPDKEIIINYFIESDYKVLSILSNVKIDNCLFCKCLFKQGSNSNAKDLFFKEKNAFSICPNIINMFMRITDSIFENFLNEIYKSTSSNATFDQKANSLFQNFKIIEQFINNMNKNSSKKFQIIIKKKTFCHRDLRYFEKITLIEKFEEIIKSEFDYESNRFYKIKTLFEKFANFYFKIVNEEIIFENDIFEWHNLFIEVFKQENTTAYIHFFVYHFPKFYADNLNKGGRKHLSAFFRESIENHMKSISSLAAKRFLKKCQSNAFYSSVSFLEGYSSFPLKNQISFSSFYKYLGEKYKKPHRISDLCDYCEANKLYKREVLGYAIKNGYDQAEERDFNLIAQYLSTLEENDEIQEIKTLINNINDLDFHKVIATRQRSAYNFMKSNLEDDYILIEIDWKQKILIGMSPRQTSSEYREQKSRTCLGFGIYYKKNNETKLMNIDLISSFQENESALDVIRGFRFLRELEEFKTVETNKYLVWTDTGTHFRWAELIYYLFKELADEKIQVCLNFFCEKHGKNGRDQHFSLVSNFIKQESLVKKLTCSKDIVDAIHKHQTLANEHREKLKLKPNFTKAYVIEKEVAQNSQRQFRKINNIRLYYNFFNDKEFNLKSTILSDLRVSKEIQFKDKIQYSELSSTNNSELKIENNINLDYFSKKMYKLRELLNDSNFKIDEKEIDVESIENGRSFSICTQECLNCKITTKFTTEQLEKNSKNLLHKEIQLELESHQHPKFKKNSITGKNRSKKEAVEELIKHYRNNHVFS</sequence>
<dbReference type="Proteomes" id="UP000663879">
    <property type="component" value="Unassembled WGS sequence"/>
</dbReference>
<accession>A0A814FVH9</accession>
<name>A0A814FVH9_9BILA</name>
<gene>
    <name evidence="1" type="ORF">OXX778_LOCUS15773</name>
</gene>
<protein>
    <submittedName>
        <fullName evidence="1">Uncharacterized protein</fullName>
    </submittedName>
</protein>
<comment type="caution">
    <text evidence="1">The sequence shown here is derived from an EMBL/GenBank/DDBJ whole genome shotgun (WGS) entry which is preliminary data.</text>
</comment>
<evidence type="ECO:0000313" key="1">
    <source>
        <dbReference type="EMBL" id="CAF0988080.1"/>
    </source>
</evidence>
<dbReference type="AlphaFoldDB" id="A0A814FVH9"/>
<keyword evidence="2" id="KW-1185">Reference proteome</keyword>
<proteinExistence type="predicted"/>
<dbReference type="EMBL" id="CAJNOC010003560">
    <property type="protein sequence ID" value="CAF0988080.1"/>
    <property type="molecule type" value="Genomic_DNA"/>
</dbReference>
<evidence type="ECO:0000313" key="2">
    <source>
        <dbReference type="Proteomes" id="UP000663879"/>
    </source>
</evidence>